<evidence type="ECO:0000256" key="6">
    <source>
        <dbReference type="RuleBase" id="RU000461"/>
    </source>
</evidence>
<dbReference type="PRINTS" id="PR00463">
    <property type="entry name" value="EP450I"/>
</dbReference>
<keyword evidence="4 6" id="KW-0408">Iron</keyword>
<keyword evidence="6" id="KW-0560">Oxidoreductase</keyword>
<keyword evidence="9" id="KW-1185">Reference proteome</keyword>
<dbReference type="PANTHER" id="PTHR24291:SF201">
    <property type="entry name" value="CYTOCHROME P450, FAMILY 4, SUBFAMILY B, POLYPEPTIDE 7"/>
    <property type="match status" value="1"/>
</dbReference>
<protein>
    <recommendedName>
        <fullName evidence="10">Cytochrome p450</fullName>
    </recommendedName>
</protein>
<dbReference type="InterPro" id="IPR001128">
    <property type="entry name" value="Cyt_P450"/>
</dbReference>
<dbReference type="EMBL" id="JAOYFB010000038">
    <property type="protein sequence ID" value="KAK4025521.1"/>
    <property type="molecule type" value="Genomic_DNA"/>
</dbReference>
<keyword evidence="5 6" id="KW-0503">Monooxygenase</keyword>
<evidence type="ECO:0008006" key="10">
    <source>
        <dbReference type="Google" id="ProtNLM"/>
    </source>
</evidence>
<organism evidence="8 9">
    <name type="scientific">Daphnia magna</name>
    <dbReference type="NCBI Taxonomy" id="35525"/>
    <lineage>
        <taxon>Eukaryota</taxon>
        <taxon>Metazoa</taxon>
        <taxon>Ecdysozoa</taxon>
        <taxon>Arthropoda</taxon>
        <taxon>Crustacea</taxon>
        <taxon>Branchiopoda</taxon>
        <taxon>Diplostraca</taxon>
        <taxon>Cladocera</taxon>
        <taxon>Anomopoda</taxon>
        <taxon>Daphniidae</taxon>
        <taxon>Daphnia</taxon>
    </lineage>
</organism>
<dbReference type="CDD" id="cd20628">
    <property type="entry name" value="CYP4"/>
    <property type="match status" value="1"/>
</dbReference>
<dbReference type="PRINTS" id="PR00385">
    <property type="entry name" value="P450"/>
</dbReference>
<keyword evidence="7" id="KW-0812">Transmembrane</keyword>
<evidence type="ECO:0000313" key="9">
    <source>
        <dbReference type="Proteomes" id="UP001234178"/>
    </source>
</evidence>
<proteinExistence type="inferred from homology"/>
<gene>
    <name evidence="8" type="ORF">OUZ56_014583</name>
</gene>
<sequence>MGHSAIQPQRRCTCASSWQIYFRDWLRIPDDWYRKGFEFVMWEAFFAAILLVLGLLAILFLGHHRWENSSYVKTIDRIPGPKKKPIFGNATALPKEIDEIMQTIQGKWVRQFGRIYRNWLGFRPFVQISSPIFMEKILASQTFIEKSTSYNILRPWLGGGLLLASGDRWRKNRRLLTPAFHFQILDNFFDVFNKNADILCQQLAKASISNKGQFTEEIDVFPFLKKCTLDIICEAAMGIKINAQLEDTQYLRDVHRISEIVVERFFSSSNFLPDWLYHWTPHGREHTKILERLHGFTSKVIQERKQEIAQGRLEGDVNGEDLGGLKKRRAFLDLILMAVKGGVELSDVDIRNEVDTFMFEGHDTTAAALVWLLYCMATNPGHQELVRQELDEVFGDSDRSCTIEDANKLKYLECCIKESLRLYPAVPNIIRYVVEDFELGGYKIPAGASVSMQIYALHRNEDYFSDPHSFKPERFQADESIGRHSYAFVPFSAGPRNCIGQRFAMFEEKVLASSMLRRFRFSYDMAKHGSPRANAELVLRPKKGMQLRLACSR</sequence>
<feature type="transmembrane region" description="Helical" evidence="7">
    <location>
        <begin position="39"/>
        <end position="61"/>
    </location>
</feature>
<evidence type="ECO:0000256" key="4">
    <source>
        <dbReference type="ARBA" id="ARBA00023004"/>
    </source>
</evidence>
<dbReference type="InterPro" id="IPR017972">
    <property type="entry name" value="Cyt_P450_CS"/>
</dbReference>
<comment type="caution">
    <text evidence="8">The sequence shown here is derived from an EMBL/GenBank/DDBJ whole genome shotgun (WGS) entry which is preliminary data.</text>
</comment>
<keyword evidence="7" id="KW-1133">Transmembrane helix</keyword>
<keyword evidence="7" id="KW-0472">Membrane</keyword>
<comment type="similarity">
    <text evidence="2 6">Belongs to the cytochrome P450 family.</text>
</comment>
<reference evidence="8 9" key="1">
    <citation type="journal article" date="2023" name="Nucleic Acids Res.">
        <title>The hologenome of Daphnia magna reveals possible DNA methylation and microbiome-mediated evolution of the host genome.</title>
        <authorList>
            <person name="Chaturvedi A."/>
            <person name="Li X."/>
            <person name="Dhandapani V."/>
            <person name="Marshall H."/>
            <person name="Kissane S."/>
            <person name="Cuenca-Cambronero M."/>
            <person name="Asole G."/>
            <person name="Calvet F."/>
            <person name="Ruiz-Romero M."/>
            <person name="Marangio P."/>
            <person name="Guigo R."/>
            <person name="Rago D."/>
            <person name="Mirbahai L."/>
            <person name="Eastwood N."/>
            <person name="Colbourne J.K."/>
            <person name="Zhou J."/>
            <person name="Mallon E."/>
            <person name="Orsini L."/>
        </authorList>
    </citation>
    <scope>NUCLEOTIDE SEQUENCE [LARGE SCALE GENOMIC DNA]</scope>
    <source>
        <strain evidence="8">LRV0_1</strain>
    </source>
</reference>
<dbReference type="PROSITE" id="PS00086">
    <property type="entry name" value="CYTOCHROME_P450"/>
    <property type="match status" value="1"/>
</dbReference>
<dbReference type="InterPro" id="IPR002401">
    <property type="entry name" value="Cyt_P450_E_grp-I"/>
</dbReference>
<dbReference type="Gene3D" id="1.10.630.10">
    <property type="entry name" value="Cytochrome P450"/>
    <property type="match status" value="1"/>
</dbReference>
<keyword evidence="3 6" id="KW-0349">Heme</keyword>
<name>A0ABR0AK76_9CRUS</name>
<dbReference type="Proteomes" id="UP001234178">
    <property type="component" value="Unassembled WGS sequence"/>
</dbReference>
<evidence type="ECO:0000256" key="7">
    <source>
        <dbReference type="SAM" id="Phobius"/>
    </source>
</evidence>
<evidence type="ECO:0000313" key="8">
    <source>
        <dbReference type="EMBL" id="KAK4025521.1"/>
    </source>
</evidence>
<evidence type="ECO:0000256" key="3">
    <source>
        <dbReference type="ARBA" id="ARBA00022617"/>
    </source>
</evidence>
<keyword evidence="6" id="KW-0479">Metal-binding</keyword>
<evidence type="ECO:0000256" key="1">
    <source>
        <dbReference type="ARBA" id="ARBA00001971"/>
    </source>
</evidence>
<dbReference type="SUPFAM" id="SSF48264">
    <property type="entry name" value="Cytochrome P450"/>
    <property type="match status" value="1"/>
</dbReference>
<comment type="cofactor">
    <cofactor evidence="1">
        <name>heme</name>
        <dbReference type="ChEBI" id="CHEBI:30413"/>
    </cofactor>
</comment>
<dbReference type="Pfam" id="PF00067">
    <property type="entry name" value="p450"/>
    <property type="match status" value="1"/>
</dbReference>
<evidence type="ECO:0000256" key="5">
    <source>
        <dbReference type="ARBA" id="ARBA00023033"/>
    </source>
</evidence>
<accession>A0ABR0AK76</accession>
<dbReference type="InterPro" id="IPR050196">
    <property type="entry name" value="Cytochrome_P450_Monoox"/>
</dbReference>
<dbReference type="PANTHER" id="PTHR24291">
    <property type="entry name" value="CYTOCHROME P450 FAMILY 4"/>
    <property type="match status" value="1"/>
</dbReference>
<dbReference type="InterPro" id="IPR036396">
    <property type="entry name" value="Cyt_P450_sf"/>
</dbReference>
<evidence type="ECO:0000256" key="2">
    <source>
        <dbReference type="ARBA" id="ARBA00010617"/>
    </source>
</evidence>